<proteinExistence type="predicted"/>
<feature type="domain" description="Methyltransferase FkbM" evidence="1">
    <location>
        <begin position="70"/>
        <end position="224"/>
    </location>
</feature>
<dbReference type="EMBL" id="FODO01000003">
    <property type="protein sequence ID" value="SEO00511.1"/>
    <property type="molecule type" value="Genomic_DNA"/>
</dbReference>
<dbReference type="RefSeq" id="WP_256206086.1">
    <property type="nucleotide sequence ID" value="NZ_FNOE01000002.1"/>
</dbReference>
<evidence type="ECO:0000259" key="1">
    <source>
        <dbReference type="Pfam" id="PF05050"/>
    </source>
</evidence>
<dbReference type="PANTHER" id="PTHR34203:SF15">
    <property type="entry name" value="SLL1173 PROTEIN"/>
    <property type="match status" value="1"/>
</dbReference>
<dbReference type="Gene3D" id="3.40.50.150">
    <property type="entry name" value="Vaccinia Virus protein VP39"/>
    <property type="match status" value="1"/>
</dbReference>
<keyword evidence="3" id="KW-1185">Reference proteome</keyword>
<sequence length="255" mass="28587">MMLAKDILNELVVAAYKLKGGYTDVLVRDQHILISVDHLRTLNRAKTYSKKEPDTLDWLDSFEPGSCYFDIGANIGQYSLYPAKKYGDKVQVFAFEPQSNNYYALNKNIYLNNLGKNILSYCVAVSGRSEFSKLYIPKFIPGGNRSQFGQEDLENMKMPATHIQGMFGVTLDDLCSQWGFPVPNYIKIDVDGIEIPILQGALAVLANPALKSVIIELGTDTEQEKAIAIMKQAGLEVKQRPSKNWGESYLIFGRI</sequence>
<dbReference type="SUPFAM" id="SSF53335">
    <property type="entry name" value="S-adenosyl-L-methionine-dependent methyltransferases"/>
    <property type="match status" value="1"/>
</dbReference>
<dbReference type="AlphaFoldDB" id="A0A1H8L601"/>
<dbReference type="Proteomes" id="UP000198814">
    <property type="component" value="Unassembled WGS sequence"/>
</dbReference>
<keyword evidence="2" id="KW-0489">Methyltransferase</keyword>
<name>A0A1H8L601_9PROT</name>
<dbReference type="Pfam" id="PF05050">
    <property type="entry name" value="Methyltransf_21"/>
    <property type="match status" value="1"/>
</dbReference>
<organism evidence="2 3">
    <name type="scientific">Nitrosomonas oligotropha</name>
    <dbReference type="NCBI Taxonomy" id="42354"/>
    <lineage>
        <taxon>Bacteria</taxon>
        <taxon>Pseudomonadati</taxon>
        <taxon>Pseudomonadota</taxon>
        <taxon>Betaproteobacteria</taxon>
        <taxon>Nitrosomonadales</taxon>
        <taxon>Nitrosomonadaceae</taxon>
        <taxon>Nitrosomonas</taxon>
    </lineage>
</organism>
<evidence type="ECO:0000313" key="2">
    <source>
        <dbReference type="EMBL" id="SEO00511.1"/>
    </source>
</evidence>
<dbReference type="InterPro" id="IPR052514">
    <property type="entry name" value="SAM-dependent_MTase"/>
</dbReference>
<evidence type="ECO:0000313" key="3">
    <source>
        <dbReference type="Proteomes" id="UP000198814"/>
    </source>
</evidence>
<dbReference type="InterPro" id="IPR006342">
    <property type="entry name" value="FkbM_mtfrase"/>
</dbReference>
<dbReference type="STRING" id="42354.SAMN05216333_10369"/>
<dbReference type="InterPro" id="IPR029063">
    <property type="entry name" value="SAM-dependent_MTases_sf"/>
</dbReference>
<dbReference type="PANTHER" id="PTHR34203">
    <property type="entry name" value="METHYLTRANSFERASE, FKBM FAMILY PROTEIN"/>
    <property type="match status" value="1"/>
</dbReference>
<gene>
    <name evidence="2" type="ORF">SAMN05216333_10369</name>
</gene>
<reference evidence="3" key="1">
    <citation type="submission" date="2016-10" db="EMBL/GenBank/DDBJ databases">
        <authorList>
            <person name="Varghese N."/>
            <person name="Submissions S."/>
        </authorList>
    </citation>
    <scope>NUCLEOTIDE SEQUENCE [LARGE SCALE GENOMIC DNA]</scope>
    <source>
        <strain evidence="3">Nm76</strain>
    </source>
</reference>
<accession>A0A1H8L601</accession>
<dbReference type="NCBIfam" id="TIGR01444">
    <property type="entry name" value="fkbM_fam"/>
    <property type="match status" value="1"/>
</dbReference>
<dbReference type="GO" id="GO:0008168">
    <property type="term" value="F:methyltransferase activity"/>
    <property type="evidence" value="ECO:0007669"/>
    <property type="project" value="UniProtKB-KW"/>
</dbReference>
<protein>
    <submittedName>
        <fullName evidence="2">Methyltransferase, FkbM family</fullName>
    </submittedName>
</protein>
<dbReference type="GO" id="GO:0032259">
    <property type="term" value="P:methylation"/>
    <property type="evidence" value="ECO:0007669"/>
    <property type="project" value="UniProtKB-KW"/>
</dbReference>
<keyword evidence="2" id="KW-0808">Transferase</keyword>